<evidence type="ECO:0000313" key="1">
    <source>
        <dbReference type="EMBL" id="KII65222.1"/>
    </source>
</evidence>
<comment type="caution">
    <text evidence="1">The sequence shown here is derived from an EMBL/GenBank/DDBJ whole genome shotgun (WGS) entry which is preliminary data.</text>
</comment>
<name>A0A0C2MU64_THEKT</name>
<organism evidence="1 2">
    <name type="scientific">Thelohanellus kitauei</name>
    <name type="common">Myxosporean</name>
    <dbReference type="NCBI Taxonomy" id="669202"/>
    <lineage>
        <taxon>Eukaryota</taxon>
        <taxon>Metazoa</taxon>
        <taxon>Cnidaria</taxon>
        <taxon>Myxozoa</taxon>
        <taxon>Myxosporea</taxon>
        <taxon>Bivalvulida</taxon>
        <taxon>Platysporina</taxon>
        <taxon>Myxobolidae</taxon>
        <taxon>Thelohanellus</taxon>
    </lineage>
</organism>
<dbReference type="EMBL" id="JWZT01003944">
    <property type="protein sequence ID" value="KII65222.1"/>
    <property type="molecule type" value="Genomic_DNA"/>
</dbReference>
<proteinExistence type="predicted"/>
<gene>
    <name evidence="1" type="ORF">RF11_13227</name>
</gene>
<dbReference type="Proteomes" id="UP000031668">
    <property type="component" value="Unassembled WGS sequence"/>
</dbReference>
<dbReference type="AlphaFoldDB" id="A0A0C2MU64"/>
<sequence length="108" mass="13121">MSLRSLKHESTKYSPIEIIYGRKPRLFTDLLQPFQPAHNYQNEHLFVTNLKKRLNKIYKDTRNNTLEPQKAYKMCYDRGANEYIYYSEMKHMWKINEKQPSTPYLTKN</sequence>
<protein>
    <submittedName>
        <fullName evidence="1">Uncharacterized protein</fullName>
    </submittedName>
</protein>
<reference evidence="1 2" key="1">
    <citation type="journal article" date="2014" name="Genome Biol. Evol.">
        <title>The genome of the myxosporean Thelohanellus kitauei shows adaptations to nutrient acquisition within its fish host.</title>
        <authorList>
            <person name="Yang Y."/>
            <person name="Xiong J."/>
            <person name="Zhou Z."/>
            <person name="Huo F."/>
            <person name="Miao W."/>
            <person name="Ran C."/>
            <person name="Liu Y."/>
            <person name="Zhang J."/>
            <person name="Feng J."/>
            <person name="Wang M."/>
            <person name="Wang M."/>
            <person name="Wang L."/>
            <person name="Yao B."/>
        </authorList>
    </citation>
    <scope>NUCLEOTIDE SEQUENCE [LARGE SCALE GENOMIC DNA]</scope>
    <source>
        <strain evidence="1">Wuqing</strain>
    </source>
</reference>
<keyword evidence="2" id="KW-1185">Reference proteome</keyword>
<dbReference type="OrthoDB" id="413122at2759"/>
<evidence type="ECO:0000313" key="2">
    <source>
        <dbReference type="Proteomes" id="UP000031668"/>
    </source>
</evidence>
<accession>A0A0C2MU64</accession>